<dbReference type="Gene3D" id="3.30.420.10">
    <property type="entry name" value="Ribonuclease H-like superfamily/Ribonuclease H"/>
    <property type="match status" value="1"/>
</dbReference>
<keyword evidence="3" id="KW-1185">Reference proteome</keyword>
<dbReference type="EMBL" id="CAKOGL010000011">
    <property type="protein sequence ID" value="CAH2091566.1"/>
    <property type="molecule type" value="Genomic_DNA"/>
</dbReference>
<organism evidence="2 3">
    <name type="scientific">Euphydryas editha</name>
    <name type="common">Edith's checkerspot</name>
    <dbReference type="NCBI Taxonomy" id="104508"/>
    <lineage>
        <taxon>Eukaryota</taxon>
        <taxon>Metazoa</taxon>
        <taxon>Ecdysozoa</taxon>
        <taxon>Arthropoda</taxon>
        <taxon>Hexapoda</taxon>
        <taxon>Insecta</taxon>
        <taxon>Pterygota</taxon>
        <taxon>Neoptera</taxon>
        <taxon>Endopterygota</taxon>
        <taxon>Lepidoptera</taxon>
        <taxon>Glossata</taxon>
        <taxon>Ditrysia</taxon>
        <taxon>Papilionoidea</taxon>
        <taxon>Nymphalidae</taxon>
        <taxon>Nymphalinae</taxon>
        <taxon>Euphydryas</taxon>
    </lineage>
</organism>
<dbReference type="PANTHER" id="PTHR33332">
    <property type="entry name" value="REVERSE TRANSCRIPTASE DOMAIN-CONTAINING PROTEIN"/>
    <property type="match status" value="1"/>
</dbReference>
<feature type="domain" description="DDE-1" evidence="1">
    <location>
        <begin position="412"/>
        <end position="579"/>
    </location>
</feature>
<dbReference type="Proteomes" id="UP001153954">
    <property type="component" value="Unassembled WGS sequence"/>
</dbReference>
<reference evidence="2" key="1">
    <citation type="submission" date="2022-03" db="EMBL/GenBank/DDBJ databases">
        <authorList>
            <person name="Tunstrom K."/>
        </authorList>
    </citation>
    <scope>NUCLEOTIDE SEQUENCE</scope>
</reference>
<gene>
    <name evidence="2" type="ORF">EEDITHA_LOCUS7422</name>
</gene>
<dbReference type="AlphaFoldDB" id="A0AAU9U0R9"/>
<accession>A0AAU9U0R9</accession>
<name>A0AAU9U0R9_EUPED</name>
<evidence type="ECO:0000259" key="1">
    <source>
        <dbReference type="Pfam" id="PF03184"/>
    </source>
</evidence>
<evidence type="ECO:0000313" key="2">
    <source>
        <dbReference type="EMBL" id="CAH2091566.1"/>
    </source>
</evidence>
<dbReference type="GO" id="GO:0003676">
    <property type="term" value="F:nucleic acid binding"/>
    <property type="evidence" value="ECO:0007669"/>
    <property type="project" value="InterPro"/>
</dbReference>
<comment type="caution">
    <text evidence="2">The sequence shown here is derived from an EMBL/GenBank/DDBJ whole genome shotgun (WGS) entry which is preliminary data.</text>
</comment>
<proteinExistence type="predicted"/>
<evidence type="ECO:0000313" key="3">
    <source>
        <dbReference type="Proteomes" id="UP001153954"/>
    </source>
</evidence>
<dbReference type="Pfam" id="PF03184">
    <property type="entry name" value="DDE_1"/>
    <property type="match status" value="1"/>
</dbReference>
<dbReference type="InterPro" id="IPR036397">
    <property type="entry name" value="RNaseH_sf"/>
</dbReference>
<dbReference type="InterPro" id="IPR004875">
    <property type="entry name" value="DDE_SF_endonuclease_dom"/>
</dbReference>
<sequence length="833" mass="94524">MKPRTKNINKIKIDKVKRKLYSKENLEKALVEISKGMSKKLYFSSARASKDVIQSCREEMVSRLNVALQAVSEWGDANLVTFNATKTQACVFSSKRSPLHLAPTFRNVSVEITDSLQLLGVELSSNLNFGQHIESKAKTAAKKLGILSKVRRCFTPEQLLQLYKAQVRSCMEYCCHLWDGSAKYQLATLDSVEKRAKRLIGDPTLTDTKLQSLDHRRRVARLSVFYRIYFGECAKELHDLIPPTTFRHRDTRRGRSFHPYVIDMPPTRTKRFGTTFLMRTAKEWNSLPASVFPERYNLGAFKARVNRLLLGRHAPPSTASSLNIRHPKLAFRKPEAVTAASSNVSENDVRGWFRQIKDYFDENNLFHTLSDPRRVFNGDETNFVLCPKTGLVLSSKGERNVYEVDHAQAKTSLTVMFTFCADGNLTPPMVIFPNKRLPAEITSKIPEDWGVGLSENGWMNSDIFYEYIKNVLHPHLVKIGTIFPVILFVDGHKSHLTYAVSELCSNLQIVLISLYPNCTRLLQPADVASFKPLKTEWQKTVLEWRRTNPSQALTKTQFVPLLKVTIENSIKPQTIINRFRATGICPWNAEAVDYSKCLGTKGEKTTSPQSKAPQITRDSEKLLSKNEFVKLLGKSKVDCIEKGELTSEESIELIKRIWHFFGTPSNSQNTISQKENLNIEIINKDDDFSNLDIKNLQIFISDWPNNVVEPEKSKLVPVSEEIDFDKILDCSNEGNKTIEDLSQEPHFELINHSVQIHNTPEDQNINLPKSQSVQIISVQCNPSLTASMPMKNLTPVKLNDILTLPKTPIRKGAKNSVKTPFVLTSALWKAQES</sequence>
<protein>
    <recommendedName>
        <fullName evidence="1">DDE-1 domain-containing protein</fullName>
    </recommendedName>
</protein>